<evidence type="ECO:0000256" key="1">
    <source>
        <dbReference type="SAM" id="MobiDB-lite"/>
    </source>
</evidence>
<organism evidence="2 3">
    <name type="scientific">Panagrolaimus davidi</name>
    <dbReference type="NCBI Taxonomy" id="227884"/>
    <lineage>
        <taxon>Eukaryota</taxon>
        <taxon>Metazoa</taxon>
        <taxon>Ecdysozoa</taxon>
        <taxon>Nematoda</taxon>
        <taxon>Chromadorea</taxon>
        <taxon>Rhabditida</taxon>
        <taxon>Tylenchina</taxon>
        <taxon>Panagrolaimomorpha</taxon>
        <taxon>Panagrolaimoidea</taxon>
        <taxon>Panagrolaimidae</taxon>
        <taxon>Panagrolaimus</taxon>
    </lineage>
</organism>
<feature type="region of interest" description="Disordered" evidence="1">
    <location>
        <begin position="76"/>
        <end position="96"/>
    </location>
</feature>
<dbReference type="Proteomes" id="UP000887578">
    <property type="component" value="Unplaced"/>
</dbReference>
<keyword evidence="2" id="KW-1185">Reference proteome</keyword>
<protein>
    <submittedName>
        <fullName evidence="3">Uncharacterized protein</fullName>
    </submittedName>
</protein>
<dbReference type="WBParaSite" id="PDA_v2.g14405.t1">
    <property type="protein sequence ID" value="PDA_v2.g14405.t1"/>
    <property type="gene ID" value="PDA_v2.g14405"/>
</dbReference>
<dbReference type="AlphaFoldDB" id="A0A914PA49"/>
<reference evidence="3" key="1">
    <citation type="submission" date="2022-11" db="UniProtKB">
        <authorList>
            <consortium name="WormBaseParasite"/>
        </authorList>
    </citation>
    <scope>IDENTIFICATION</scope>
</reference>
<evidence type="ECO:0000313" key="2">
    <source>
        <dbReference type="Proteomes" id="UP000887578"/>
    </source>
</evidence>
<accession>A0A914PA49</accession>
<proteinExistence type="predicted"/>
<evidence type="ECO:0000313" key="3">
    <source>
        <dbReference type="WBParaSite" id="PDA_v2.g14405.t1"/>
    </source>
</evidence>
<sequence length="96" mass="10441">MGNKQSYNVAEANASVTNAKSSSSGGGVSKIGQSEVASTYDIAAHKINMKEFKDDDGNYVQYEILYRIDPMPHMPFTPSTPEVSTIVEGHEEIEIS</sequence>
<name>A0A914PA49_9BILA</name>